<evidence type="ECO:0000313" key="4">
    <source>
        <dbReference type="EMBL" id="CAL7941347.1"/>
    </source>
</evidence>
<evidence type="ECO:0000259" key="3">
    <source>
        <dbReference type="PROSITE" id="PS51915"/>
    </source>
</evidence>
<dbReference type="PROSITE" id="PS51915">
    <property type="entry name" value="ZAD"/>
    <property type="match status" value="1"/>
</dbReference>
<dbReference type="Proteomes" id="UP001642520">
    <property type="component" value="Unassembled WGS sequence"/>
</dbReference>
<dbReference type="Pfam" id="PF07776">
    <property type="entry name" value="zf-AD"/>
    <property type="match status" value="1"/>
</dbReference>
<feature type="region of interest" description="Disordered" evidence="2">
    <location>
        <begin position="316"/>
        <end position="341"/>
    </location>
</feature>
<dbReference type="Gene3D" id="3.40.1800.20">
    <property type="match status" value="1"/>
</dbReference>
<evidence type="ECO:0000256" key="1">
    <source>
        <dbReference type="PROSITE-ProRule" id="PRU01263"/>
    </source>
</evidence>
<feature type="domain" description="ZAD" evidence="3">
    <location>
        <begin position="8"/>
        <end position="80"/>
    </location>
</feature>
<dbReference type="PROSITE" id="PS00028">
    <property type="entry name" value="ZINC_FINGER_C2H2_1"/>
    <property type="match status" value="1"/>
</dbReference>
<protein>
    <recommendedName>
        <fullName evidence="3">ZAD domain-containing protein</fullName>
    </recommendedName>
</protein>
<keyword evidence="5" id="KW-1185">Reference proteome</keyword>
<keyword evidence="1" id="KW-0479">Metal-binding</keyword>
<name>A0ABP1NN03_XYLVO</name>
<evidence type="ECO:0000256" key="2">
    <source>
        <dbReference type="SAM" id="MobiDB-lite"/>
    </source>
</evidence>
<comment type="caution">
    <text evidence="4">The sequence shown here is derived from an EMBL/GenBank/DDBJ whole genome shotgun (WGS) entry which is preliminary data.</text>
</comment>
<keyword evidence="1" id="KW-0862">Zinc</keyword>
<organism evidence="4 5">
    <name type="scientific">Xylocopa violacea</name>
    <name type="common">Violet carpenter bee</name>
    <name type="synonym">Apis violacea</name>
    <dbReference type="NCBI Taxonomy" id="135666"/>
    <lineage>
        <taxon>Eukaryota</taxon>
        <taxon>Metazoa</taxon>
        <taxon>Ecdysozoa</taxon>
        <taxon>Arthropoda</taxon>
        <taxon>Hexapoda</taxon>
        <taxon>Insecta</taxon>
        <taxon>Pterygota</taxon>
        <taxon>Neoptera</taxon>
        <taxon>Endopterygota</taxon>
        <taxon>Hymenoptera</taxon>
        <taxon>Apocrita</taxon>
        <taxon>Aculeata</taxon>
        <taxon>Apoidea</taxon>
        <taxon>Anthophila</taxon>
        <taxon>Apidae</taxon>
        <taxon>Xylocopa</taxon>
        <taxon>Xylocopa</taxon>
    </lineage>
</organism>
<proteinExistence type="predicted"/>
<feature type="binding site" evidence="1">
    <location>
        <position position="56"/>
    </location>
    <ligand>
        <name>Zn(2+)</name>
        <dbReference type="ChEBI" id="CHEBI:29105"/>
    </ligand>
</feature>
<sequence>METLESSRVCRLCGKQSGISINIFDKNENHTKKINAILPIMVHEMDLLPKHMCHRCSYKLEEFHKFYIDCLRTDADLKSQLSWMRKDDSKERVGVPMVHIENLKIKVEPPDYDLYNVNPIVDNVDYINSMSSVTFPVNGVQSNDIPERITYTAYTRCGCYCDKADQSNQTVSTNREDRISRCNRVNDVRSSNGCANESEAVKVHSLASRTLDKRSNFENPSSFAASKSKTNRLNGEASRGTIVRNLRPRKVSVDYAGTRRKPVPPILLTKSYNKSENVEVKIAPSIDFEVRQIKVEKVDGYEGRILRPRNGTIDYIGPKRKYSRSADKNQRSQRREYRSDETKVRNIASKLKLPSRKVSKSCENRVNLSIKEEQLSDLEDMVLVQSVSAAMLSLNRTGDLIEQIYTLPNDCDANLQNDRVNCGAISSTRQANSFSVAEWKGSRHLSKSKVKSEKIDIDRINGINCPIRYLRSQDACLRSGKIRKPNISGISAGKLRRSLRNLTTNGRTLDANLMKMSRDPVIAKKTTTPIKLIDIKHYCEECNTCFANKELFKLHDNCYGH</sequence>
<dbReference type="SUPFAM" id="SSF57716">
    <property type="entry name" value="Glucocorticoid receptor-like (DNA-binding domain)"/>
    <property type="match status" value="1"/>
</dbReference>
<feature type="binding site" evidence="1">
    <location>
        <position position="53"/>
    </location>
    <ligand>
        <name>Zn(2+)</name>
        <dbReference type="ChEBI" id="CHEBI:29105"/>
    </ligand>
</feature>
<dbReference type="EMBL" id="CAXAJV020001292">
    <property type="protein sequence ID" value="CAL7941347.1"/>
    <property type="molecule type" value="Genomic_DNA"/>
</dbReference>
<evidence type="ECO:0000313" key="5">
    <source>
        <dbReference type="Proteomes" id="UP001642520"/>
    </source>
</evidence>
<dbReference type="SMART" id="SM00868">
    <property type="entry name" value="zf-AD"/>
    <property type="match status" value="1"/>
</dbReference>
<reference evidence="4 5" key="1">
    <citation type="submission" date="2024-08" db="EMBL/GenBank/DDBJ databases">
        <authorList>
            <person name="Will J Nash"/>
            <person name="Angela Man"/>
            <person name="Seanna McTaggart"/>
            <person name="Kendall Baker"/>
            <person name="Tom Barker"/>
            <person name="Leah Catchpole"/>
            <person name="Alex Durrant"/>
            <person name="Karim Gharbi"/>
            <person name="Naomi Irish"/>
            <person name="Gemy Kaithakottil"/>
            <person name="Debby Ku"/>
            <person name="Aaliyah Providence"/>
            <person name="Felix Shaw"/>
            <person name="David Swarbreck"/>
            <person name="Chris Watkins"/>
            <person name="Ann M. McCartney"/>
            <person name="Giulio Formenti"/>
            <person name="Alice Mouton"/>
            <person name="Noel Vella"/>
            <person name="Bjorn M von Reumont"/>
            <person name="Adriana Vella"/>
            <person name="Wilfried Haerty"/>
        </authorList>
    </citation>
    <scope>NUCLEOTIDE SEQUENCE [LARGE SCALE GENOMIC DNA]</scope>
</reference>
<feature type="compositionally biased region" description="Basic and acidic residues" evidence="2">
    <location>
        <begin position="324"/>
        <end position="341"/>
    </location>
</feature>
<feature type="binding site" evidence="1">
    <location>
        <position position="10"/>
    </location>
    <ligand>
        <name>Zn(2+)</name>
        <dbReference type="ChEBI" id="CHEBI:29105"/>
    </ligand>
</feature>
<accession>A0ABP1NN03</accession>
<gene>
    <name evidence="4" type="ORF">XYLVIOL_LOCUS4951</name>
</gene>
<feature type="binding site" evidence="1">
    <location>
        <position position="13"/>
    </location>
    <ligand>
        <name>Zn(2+)</name>
        <dbReference type="ChEBI" id="CHEBI:29105"/>
    </ligand>
</feature>
<dbReference type="InterPro" id="IPR012934">
    <property type="entry name" value="Znf_AD"/>
</dbReference>
<dbReference type="InterPro" id="IPR013087">
    <property type="entry name" value="Znf_C2H2_type"/>
</dbReference>
<keyword evidence="1" id="KW-0863">Zinc-finger</keyword>